<evidence type="ECO:0000256" key="2">
    <source>
        <dbReference type="ARBA" id="ARBA00022737"/>
    </source>
</evidence>
<dbReference type="Pfam" id="PF13715">
    <property type="entry name" value="CarbopepD_reg_2"/>
    <property type="match status" value="1"/>
</dbReference>
<dbReference type="Proteomes" id="UP000198412">
    <property type="component" value="Unassembled WGS sequence"/>
</dbReference>
<dbReference type="InterPro" id="IPR051746">
    <property type="entry name" value="Kelch_domain_containing_8"/>
</dbReference>
<keyword evidence="4" id="KW-1185">Reference proteome</keyword>
<dbReference type="SUPFAM" id="SSF117281">
    <property type="entry name" value="Kelch motif"/>
    <property type="match status" value="1"/>
</dbReference>
<evidence type="ECO:0000256" key="1">
    <source>
        <dbReference type="ARBA" id="ARBA00022441"/>
    </source>
</evidence>
<dbReference type="Gene3D" id="2.120.10.80">
    <property type="entry name" value="Kelch-type beta propeller"/>
    <property type="match status" value="1"/>
</dbReference>
<sequence length="448" mass="52076">MKNFTLFFIFSFSSFLSFSQYIEGKVLDAQTNEPIEGANVYMEVINRGAVTNEKGVYYLKFPYKIVKNGTIRFTHITYKELEIPYVPKKKNYSVNLLIDLKKLDEVNISQSRNLKKTISYKTLSTMKSAVHSFGSILKDGKIYVVGGDTSFEQNEFKRLLEYDPERALKRFIDGTARNFKKESYNGDLQTYDIKNNVWTNSNSKFKKRAYHNLNYYNNKLYVLGGKNISANEKFEYLDDKIEVYDVDKDTIIIDNTNPHQAVDFSSFIYKDKLVLMGGSLKMKNNGFKEYFNKVHLYDFKTGNWYQIGNMPIAKEVKGVLVNDKIYLIGGFNKHSLSSVEVFDLKTQKWKKEGNIFYGINKPAITHNKNVIYFFNDGKINTYNIDSKELNEYLIDLPLETSELYFADNKLYILGGFRKNNYSLYPSKGLFSIDINEFNNTKINNSKTL</sequence>
<evidence type="ECO:0000313" key="4">
    <source>
        <dbReference type="Proteomes" id="UP000198412"/>
    </source>
</evidence>
<reference evidence="4" key="1">
    <citation type="submission" date="2017-06" db="EMBL/GenBank/DDBJ databases">
        <authorList>
            <person name="Varghese N."/>
            <person name="Submissions S."/>
        </authorList>
    </citation>
    <scope>NUCLEOTIDE SEQUENCE [LARGE SCALE GENOMIC DNA]</scope>
    <source>
        <strain evidence="4">DSM 27993</strain>
    </source>
</reference>
<dbReference type="InterPro" id="IPR015915">
    <property type="entry name" value="Kelch-typ_b-propeller"/>
</dbReference>
<dbReference type="PANTHER" id="PTHR46260:SF3">
    <property type="entry name" value="RING-TYPE DOMAIN-CONTAINING PROTEIN"/>
    <property type="match status" value="1"/>
</dbReference>
<keyword evidence="1" id="KW-0880">Kelch repeat</keyword>
<keyword evidence="2" id="KW-0677">Repeat</keyword>
<dbReference type="AlphaFoldDB" id="A0A238X116"/>
<dbReference type="Pfam" id="PF24681">
    <property type="entry name" value="Kelch_KLHDC2_KLHL20_DRC7"/>
    <property type="match status" value="1"/>
</dbReference>
<dbReference type="InterPro" id="IPR008969">
    <property type="entry name" value="CarboxyPept-like_regulatory"/>
</dbReference>
<protein>
    <submittedName>
        <fullName evidence="3">Kelch motif-containing protein</fullName>
    </submittedName>
</protein>
<dbReference type="PANTHER" id="PTHR46260">
    <property type="entry name" value="RING-TYPE DOMAIN-CONTAINING PROTEIN"/>
    <property type="match status" value="1"/>
</dbReference>
<dbReference type="EMBL" id="FZNX01000002">
    <property type="protein sequence ID" value="SNR52576.1"/>
    <property type="molecule type" value="Genomic_DNA"/>
</dbReference>
<proteinExistence type="predicted"/>
<gene>
    <name evidence="3" type="ORF">SAMN04488111_1453</name>
</gene>
<dbReference type="OrthoDB" id="996574at2"/>
<dbReference type="SMART" id="SM00612">
    <property type="entry name" value="Kelch"/>
    <property type="match status" value="2"/>
</dbReference>
<organism evidence="3 4">
    <name type="scientific">Lutibacter flavus</name>
    <dbReference type="NCBI Taxonomy" id="691689"/>
    <lineage>
        <taxon>Bacteria</taxon>
        <taxon>Pseudomonadati</taxon>
        <taxon>Bacteroidota</taxon>
        <taxon>Flavobacteriia</taxon>
        <taxon>Flavobacteriales</taxon>
        <taxon>Flavobacteriaceae</taxon>
        <taxon>Lutibacter</taxon>
    </lineage>
</organism>
<name>A0A238X116_9FLAO</name>
<dbReference type="Gene3D" id="2.60.40.1120">
    <property type="entry name" value="Carboxypeptidase-like, regulatory domain"/>
    <property type="match status" value="1"/>
</dbReference>
<evidence type="ECO:0000313" key="3">
    <source>
        <dbReference type="EMBL" id="SNR52576.1"/>
    </source>
</evidence>
<dbReference type="RefSeq" id="WP_089377772.1">
    <property type="nucleotide sequence ID" value="NZ_FZNX01000002.1"/>
</dbReference>
<dbReference type="InterPro" id="IPR006652">
    <property type="entry name" value="Kelch_1"/>
</dbReference>
<dbReference type="SUPFAM" id="SSF49464">
    <property type="entry name" value="Carboxypeptidase regulatory domain-like"/>
    <property type="match status" value="1"/>
</dbReference>
<accession>A0A238X116</accession>